<proteinExistence type="predicted"/>
<comment type="caution">
    <text evidence="2">The sequence shown here is derived from an EMBL/GenBank/DDBJ whole genome shotgun (WGS) entry which is preliminary data.</text>
</comment>
<feature type="region of interest" description="Disordered" evidence="1">
    <location>
        <begin position="1"/>
        <end position="21"/>
    </location>
</feature>
<accession>A0A854QCW6</accession>
<dbReference type="AlphaFoldDB" id="A0A854QCW6"/>
<evidence type="ECO:0000256" key="1">
    <source>
        <dbReference type="SAM" id="MobiDB-lite"/>
    </source>
</evidence>
<protein>
    <submittedName>
        <fullName evidence="2">Uncharacterized protein</fullName>
    </submittedName>
</protein>
<dbReference type="Gene3D" id="3.80.10.10">
    <property type="entry name" value="Ribonuclease Inhibitor"/>
    <property type="match status" value="1"/>
</dbReference>
<dbReference type="SUPFAM" id="SSF52047">
    <property type="entry name" value="RNI-like"/>
    <property type="match status" value="1"/>
</dbReference>
<sequence>MQPFGTDGPCKHRQRRTMPDNATQLPTLPFEVIRRIIHFRLALPQIYPAPITPHAQYHPSWDSWTGARGREVESNMVAERRDVVRTAWGLVRVCKAWKAVVLQYLYASPNITTNLQQLTFSILKGDAKWSDINLHAFSLPGRHVTTLDLSHIPLEVHRTVVKQSCLALFPLLPNVTHLKLGERETKCIPFGEIGWAAFAKILKCLEGVWVDEREGMGRELVRLLKKLPNLEVLGVVGPGISVEPDETSGQRPLQLSLPKLHTFKMEGVPSGDLVSTLLTASLPSLTHLILTPTPLMPFDQSLALQTTLGPQIRSLTYLPPRGWPRADTSIPPDTLDIHPELIHLACLDGDFEGLDVLLRSPASTNHPLRVLTVPKWSPSCNSSDLFTSPPVAPSNLFPSHLLTPPPSPPHQSSTDASLPGPPFLRTLCSCSSIHPTHPGQTRSGPNIKVIVIDGFKWVKPTLGQAAMRAGQSGEMRYWSGVLARKGIQLYDMEGGTAPPVGNQNSMGYVTGGKAGGRRKSSNSVMNFGMGMRRRPSTPREWGGCDEDGG</sequence>
<name>A0A854QCW6_CRYNE</name>
<evidence type="ECO:0000313" key="3">
    <source>
        <dbReference type="Proteomes" id="UP000199727"/>
    </source>
</evidence>
<dbReference type="InterPro" id="IPR032675">
    <property type="entry name" value="LRR_dom_sf"/>
</dbReference>
<dbReference type="EMBL" id="AMKT01000049">
    <property type="protein sequence ID" value="OXG19941.1"/>
    <property type="molecule type" value="Genomic_DNA"/>
</dbReference>
<feature type="region of interest" description="Disordered" evidence="1">
    <location>
        <begin position="511"/>
        <end position="549"/>
    </location>
</feature>
<feature type="region of interest" description="Disordered" evidence="1">
    <location>
        <begin position="397"/>
        <end position="418"/>
    </location>
</feature>
<organism evidence="2 3">
    <name type="scientific">Cryptococcus neoformans Tu259-1</name>
    <dbReference type="NCBI Taxonomy" id="1230072"/>
    <lineage>
        <taxon>Eukaryota</taxon>
        <taxon>Fungi</taxon>
        <taxon>Dikarya</taxon>
        <taxon>Basidiomycota</taxon>
        <taxon>Agaricomycotina</taxon>
        <taxon>Tremellomycetes</taxon>
        <taxon>Tremellales</taxon>
        <taxon>Cryptococcaceae</taxon>
        <taxon>Cryptococcus</taxon>
        <taxon>Cryptococcus neoformans species complex</taxon>
    </lineage>
</organism>
<dbReference type="OrthoDB" id="2595178at2759"/>
<evidence type="ECO:0000313" key="2">
    <source>
        <dbReference type="EMBL" id="OXG19941.1"/>
    </source>
</evidence>
<reference evidence="2 3" key="1">
    <citation type="submission" date="2017-06" db="EMBL/GenBank/DDBJ databases">
        <title>Global population genomics of the pathogenic fungus Cryptococcus neoformans var. grubii.</title>
        <authorList>
            <person name="Cuomo C."/>
            <person name="Litvintseva A."/>
            <person name="Chen Y."/>
            <person name="Young S."/>
            <person name="Zeng Q."/>
            <person name="Chapman S."/>
            <person name="Gujja S."/>
            <person name="Saif S."/>
            <person name="Birren B."/>
        </authorList>
    </citation>
    <scope>NUCLEOTIDE SEQUENCE [LARGE SCALE GENOMIC DNA]</scope>
    <source>
        <strain evidence="2 3">Tu259-1</strain>
    </source>
</reference>
<gene>
    <name evidence="2" type="ORF">C361_04002</name>
</gene>
<dbReference type="Proteomes" id="UP000199727">
    <property type="component" value="Unassembled WGS sequence"/>
</dbReference>